<dbReference type="Proteomes" id="UP001602013">
    <property type="component" value="Unassembled WGS sequence"/>
</dbReference>
<keyword evidence="1" id="KW-0472">Membrane</keyword>
<evidence type="ECO:0000256" key="1">
    <source>
        <dbReference type="SAM" id="Phobius"/>
    </source>
</evidence>
<dbReference type="RefSeq" id="WP_387410134.1">
    <property type="nucleotide sequence ID" value="NZ_JBIASD010000005.1"/>
</dbReference>
<dbReference type="InterPro" id="IPR047789">
    <property type="entry name" value="CU044_5270-like"/>
</dbReference>
<feature type="transmembrane region" description="Helical" evidence="1">
    <location>
        <begin position="53"/>
        <end position="75"/>
    </location>
</feature>
<evidence type="ECO:0000313" key="3">
    <source>
        <dbReference type="Proteomes" id="UP001602013"/>
    </source>
</evidence>
<name>A0ABW6SNP6_9ACTN</name>
<reference evidence="2 3" key="1">
    <citation type="submission" date="2024-10" db="EMBL/GenBank/DDBJ databases">
        <title>The Natural Products Discovery Center: Release of the First 8490 Sequenced Strains for Exploring Actinobacteria Biosynthetic Diversity.</title>
        <authorList>
            <person name="Kalkreuter E."/>
            <person name="Kautsar S.A."/>
            <person name="Yang D."/>
            <person name="Bader C.D."/>
            <person name="Teijaro C.N."/>
            <person name="Fluegel L."/>
            <person name="Davis C.M."/>
            <person name="Simpson J.R."/>
            <person name="Lauterbach L."/>
            <person name="Steele A.D."/>
            <person name="Gui C."/>
            <person name="Meng S."/>
            <person name="Li G."/>
            <person name="Viehrig K."/>
            <person name="Ye F."/>
            <person name="Su P."/>
            <person name="Kiefer A.F."/>
            <person name="Nichols A."/>
            <person name="Cepeda A.J."/>
            <person name="Yan W."/>
            <person name="Fan B."/>
            <person name="Jiang Y."/>
            <person name="Adhikari A."/>
            <person name="Zheng C.-J."/>
            <person name="Schuster L."/>
            <person name="Cowan T.M."/>
            <person name="Smanski M.J."/>
            <person name="Chevrette M.G."/>
            <person name="De Carvalho L.P.S."/>
            <person name="Shen B."/>
        </authorList>
    </citation>
    <scope>NUCLEOTIDE SEQUENCE [LARGE SCALE GENOMIC DNA]</scope>
    <source>
        <strain evidence="2 3">NPDC002173</strain>
    </source>
</reference>
<keyword evidence="1" id="KW-0812">Transmembrane</keyword>
<proteinExistence type="predicted"/>
<comment type="caution">
    <text evidence="2">The sequence shown here is derived from an EMBL/GenBank/DDBJ whole genome shotgun (WGS) entry which is preliminary data.</text>
</comment>
<organism evidence="2 3">
    <name type="scientific">Microtetraspora malaysiensis</name>
    <dbReference type="NCBI Taxonomy" id="161358"/>
    <lineage>
        <taxon>Bacteria</taxon>
        <taxon>Bacillati</taxon>
        <taxon>Actinomycetota</taxon>
        <taxon>Actinomycetes</taxon>
        <taxon>Streptosporangiales</taxon>
        <taxon>Streptosporangiaceae</taxon>
        <taxon>Microtetraspora</taxon>
    </lineage>
</organism>
<evidence type="ECO:0000313" key="2">
    <source>
        <dbReference type="EMBL" id="MFF3665903.1"/>
    </source>
</evidence>
<dbReference type="NCBIfam" id="NF038083">
    <property type="entry name" value="CU044_5270_fam"/>
    <property type="match status" value="1"/>
</dbReference>
<keyword evidence="1" id="KW-1133">Transmembrane helix</keyword>
<protein>
    <submittedName>
        <fullName evidence="2">CU044_5270 family protein</fullName>
    </submittedName>
</protein>
<accession>A0ABW6SNP6</accession>
<keyword evidence="3" id="KW-1185">Reference proteome</keyword>
<sequence>MADLVMARLTPTRLDDLAEDAYQRRRSADLARAFETPRVSRRGRGTVSRHRPFPLIAGAAVAGLAAAAIVVPAMVSPDTPPARPSSTAAHPPATTPVDAHSFLLAAAESAAREPATTGRYWYTLERTITRVDQSENKTERGDTRKVQAGKRNSLPFTASVATSQESWMARDARDRTRTITGVDYKVIFDSPDDEAAWKKMGSPRLGHGPVEPQVNNYNIRMQFMIGSRRLSMDELAKLPTTPAALDKYLRRGYQADADDPENPLQGSYHQYVWGTAYDLLAGPITPGTRAALYQVLADQPGVTMVGKVTDPLGRQGVAVSMKGESRYSSDVEGVSQFRLIVAPDTGRLLAYQVMRLGDEPQLSVAYQQMGWTNSLGQRP</sequence>
<gene>
    <name evidence="2" type="ORF">ACFYXI_09940</name>
</gene>
<dbReference type="EMBL" id="JBIASD010000005">
    <property type="protein sequence ID" value="MFF3665903.1"/>
    <property type="molecule type" value="Genomic_DNA"/>
</dbReference>